<name>A0A6I2UDW6_9FIRM</name>
<organism evidence="1 2">
    <name type="scientific">Anaerovibrio slackiae</name>
    <dbReference type="NCBI Taxonomy" id="2652309"/>
    <lineage>
        <taxon>Bacteria</taxon>
        <taxon>Bacillati</taxon>
        <taxon>Bacillota</taxon>
        <taxon>Negativicutes</taxon>
        <taxon>Selenomonadales</taxon>
        <taxon>Selenomonadaceae</taxon>
        <taxon>Anaerovibrio</taxon>
    </lineage>
</organism>
<accession>A0A6I2UDW6</accession>
<protein>
    <submittedName>
        <fullName evidence="1">Uncharacterized protein</fullName>
    </submittedName>
</protein>
<reference evidence="1 2" key="1">
    <citation type="submission" date="2019-08" db="EMBL/GenBank/DDBJ databases">
        <title>In-depth cultivation of the pig gut microbiome towards novel bacterial diversity and tailored functional studies.</title>
        <authorList>
            <person name="Wylensek D."/>
            <person name="Hitch T.C.A."/>
            <person name="Clavel T."/>
        </authorList>
    </citation>
    <scope>NUCLEOTIDE SEQUENCE [LARGE SCALE GENOMIC DNA]</scope>
    <source>
        <strain evidence="1 2">WCA-693-APC-5D-A</strain>
    </source>
</reference>
<evidence type="ECO:0000313" key="1">
    <source>
        <dbReference type="EMBL" id="MSU08897.1"/>
    </source>
</evidence>
<dbReference type="GeneID" id="96778829"/>
<dbReference type="Proteomes" id="UP000433181">
    <property type="component" value="Unassembled WGS sequence"/>
</dbReference>
<dbReference type="EMBL" id="VUNR01000013">
    <property type="protein sequence ID" value="MSU08897.1"/>
    <property type="molecule type" value="Genomic_DNA"/>
</dbReference>
<dbReference type="RefSeq" id="WP_154407062.1">
    <property type="nucleotide sequence ID" value="NZ_VUNR01000013.1"/>
</dbReference>
<evidence type="ECO:0000313" key="2">
    <source>
        <dbReference type="Proteomes" id="UP000433181"/>
    </source>
</evidence>
<comment type="caution">
    <text evidence="1">The sequence shown here is derived from an EMBL/GenBank/DDBJ whole genome shotgun (WGS) entry which is preliminary data.</text>
</comment>
<gene>
    <name evidence="1" type="ORF">FYJ84_07865</name>
</gene>
<keyword evidence="2" id="KW-1185">Reference proteome</keyword>
<sequence length="344" mass="36947">MAKFQQGWPLDYRNGGDTVDDMAQKYSKEFNKVYEHLNSLRVSSDGGTFPTEPEPYQLRISDNKFYIRNAENTAWVWLFDVKYRMGIAGSEQSVVITSDDVTTKAEPSKIVKTNSLGKIDADITGSAAKLGGHPAADYVLKSLVSATGGANKIVQTDSKGVANISISGSATSLNGMGADYYLNVDSVARPVASGKVTYENDKIVKTNDDGLLPVDITGSAARISGISIRLDDLQDGEILVYRSGTRTFVNEAKGGSKALTVTYEGVPLVQYNGDEPRTVDLSICNPFEYDGYGDIGPRLAYPFLLDSNGDITISEEYAEAGIPGGVVGTGISVVNGTYCVTYEE</sequence>
<proteinExistence type="predicted"/>
<dbReference type="AlphaFoldDB" id="A0A6I2UDW6"/>